<name>A0A8S5M203_9CAUD</name>
<evidence type="ECO:0000313" key="1">
    <source>
        <dbReference type="EMBL" id="DAD76087.1"/>
    </source>
</evidence>
<reference evidence="1" key="1">
    <citation type="journal article" date="2021" name="Proc. Natl. Acad. Sci. U.S.A.">
        <title>A Catalog of Tens of Thousands of Viruses from Human Metagenomes Reveals Hidden Associations with Chronic Diseases.</title>
        <authorList>
            <person name="Tisza M.J."/>
            <person name="Buck C.B."/>
        </authorList>
    </citation>
    <scope>NUCLEOTIDE SEQUENCE</scope>
    <source>
        <strain evidence="1">CtIi96</strain>
    </source>
</reference>
<dbReference type="EMBL" id="BK014795">
    <property type="protein sequence ID" value="DAD76087.1"/>
    <property type="molecule type" value="Genomic_DNA"/>
</dbReference>
<sequence>MGNDAKRKDSYAISCQRKIFLSSEKQHKQLNIFVRHKNFYSNNYNLTSNNMCVLIYDGDVEIQSPKQLEDHFPQITKMIPAEGYDNIIPESCLCQVDIENTLDSAGIKYIEDCGDYIIIK</sequence>
<proteinExistence type="predicted"/>
<accession>A0A8S5M203</accession>
<organism evidence="1">
    <name type="scientific">Podoviridae sp. ctIi96</name>
    <dbReference type="NCBI Taxonomy" id="2826550"/>
    <lineage>
        <taxon>Viruses</taxon>
        <taxon>Duplodnaviria</taxon>
        <taxon>Heunggongvirae</taxon>
        <taxon>Uroviricota</taxon>
        <taxon>Caudoviricetes</taxon>
    </lineage>
</organism>
<protein>
    <submittedName>
        <fullName evidence="1">Uncharacterized protein</fullName>
    </submittedName>
</protein>